<dbReference type="GO" id="GO:0045892">
    <property type="term" value="P:negative regulation of DNA-templated transcription"/>
    <property type="evidence" value="ECO:0007669"/>
    <property type="project" value="TreeGrafter"/>
</dbReference>
<proteinExistence type="predicted"/>
<evidence type="ECO:0000256" key="3">
    <source>
        <dbReference type="ARBA" id="ARBA00023163"/>
    </source>
</evidence>
<dbReference type="PRINTS" id="PR00035">
    <property type="entry name" value="HTHGNTR"/>
</dbReference>
<dbReference type="SMART" id="SM00866">
    <property type="entry name" value="UTRA"/>
    <property type="match status" value="1"/>
</dbReference>
<dbReference type="InterPro" id="IPR050679">
    <property type="entry name" value="Bact_HTH_transcr_reg"/>
</dbReference>
<dbReference type="InterPro" id="IPR000524">
    <property type="entry name" value="Tscrpt_reg_HTH_GntR"/>
</dbReference>
<dbReference type="InterPro" id="IPR036388">
    <property type="entry name" value="WH-like_DNA-bd_sf"/>
</dbReference>
<dbReference type="InterPro" id="IPR011663">
    <property type="entry name" value="UTRA"/>
</dbReference>
<dbReference type="PANTHER" id="PTHR44846:SF12">
    <property type="entry name" value="HTH-TYPE TRANSCRIPTIONAL REGULATOR TRER"/>
    <property type="match status" value="1"/>
</dbReference>
<gene>
    <name evidence="5" type="ORF">H8R10_00115</name>
</gene>
<dbReference type="SUPFAM" id="SSF64288">
    <property type="entry name" value="Chorismate lyase-like"/>
    <property type="match status" value="1"/>
</dbReference>
<comment type="caution">
    <text evidence="5">The sequence shown here is derived from an EMBL/GenBank/DDBJ whole genome shotgun (WGS) entry which is preliminary data.</text>
</comment>
<dbReference type="InterPro" id="IPR036390">
    <property type="entry name" value="WH_DNA-bd_sf"/>
</dbReference>
<dbReference type="SUPFAM" id="SSF46785">
    <property type="entry name" value="Winged helix' DNA-binding domain"/>
    <property type="match status" value="1"/>
</dbReference>
<keyword evidence="6" id="KW-1185">Reference proteome</keyword>
<name>A0A8I0G6F5_9ACTO</name>
<protein>
    <submittedName>
        <fullName evidence="5">UTRA domain-containing protein</fullName>
    </submittedName>
</protein>
<dbReference type="Pfam" id="PF00392">
    <property type="entry name" value="GntR"/>
    <property type="match status" value="1"/>
</dbReference>
<feature type="domain" description="HTH gntR-type" evidence="4">
    <location>
        <begin position="2"/>
        <end position="70"/>
    </location>
</feature>
<dbReference type="Gene3D" id="3.40.1410.10">
    <property type="entry name" value="Chorismate lyase-like"/>
    <property type="match status" value="1"/>
</dbReference>
<evidence type="ECO:0000313" key="5">
    <source>
        <dbReference type="EMBL" id="MBD3688652.1"/>
    </source>
</evidence>
<dbReference type="PROSITE" id="PS50949">
    <property type="entry name" value="HTH_GNTR"/>
    <property type="match status" value="1"/>
</dbReference>
<dbReference type="EMBL" id="JACRUO010000001">
    <property type="protein sequence ID" value="MBD3688652.1"/>
    <property type="molecule type" value="Genomic_DNA"/>
</dbReference>
<evidence type="ECO:0000256" key="1">
    <source>
        <dbReference type="ARBA" id="ARBA00023015"/>
    </source>
</evidence>
<dbReference type="SMART" id="SM00345">
    <property type="entry name" value="HTH_GNTR"/>
    <property type="match status" value="1"/>
</dbReference>
<dbReference type="GO" id="GO:0003677">
    <property type="term" value="F:DNA binding"/>
    <property type="evidence" value="ECO:0007669"/>
    <property type="project" value="UniProtKB-KW"/>
</dbReference>
<reference evidence="5 6" key="1">
    <citation type="submission" date="2020-08" db="EMBL/GenBank/DDBJ databases">
        <title>Winkia gen. nov., sp. nov., isolated from faeces of the Anser albifrons in China.</title>
        <authorList>
            <person name="Liu Q."/>
        </authorList>
    </citation>
    <scope>NUCLEOTIDE SEQUENCE [LARGE SCALE GENOMIC DNA]</scope>
    <source>
        <strain evidence="5 6">C62</strain>
    </source>
</reference>
<evidence type="ECO:0000256" key="2">
    <source>
        <dbReference type="ARBA" id="ARBA00023125"/>
    </source>
</evidence>
<keyword evidence="2" id="KW-0238">DNA-binding</keyword>
<dbReference type="RefSeq" id="WP_191070765.1">
    <property type="nucleotide sequence ID" value="NZ_CP060506.1"/>
</dbReference>
<dbReference type="Gene3D" id="1.10.10.10">
    <property type="entry name" value="Winged helix-like DNA-binding domain superfamily/Winged helix DNA-binding domain"/>
    <property type="match status" value="1"/>
</dbReference>
<dbReference type="GO" id="GO:0003700">
    <property type="term" value="F:DNA-binding transcription factor activity"/>
    <property type="evidence" value="ECO:0007669"/>
    <property type="project" value="InterPro"/>
</dbReference>
<dbReference type="InterPro" id="IPR028978">
    <property type="entry name" value="Chorismate_lyase_/UTRA_dom_sf"/>
</dbReference>
<sequence>MRRRYDQIFTDLLADLEKGTPAFGEYLPSEAQLTQRFSCSNNTVRRALRMLNERGYVQPVPGKGVRVAYRPTPRPDLALGGIESFAEVTKRHGRDVRTRVVSLTTVHASPSLAERSGFAPGETLTRVERVRIIDSAALILDTSFFSLSLVGGLTGEIAEDSIYRHLEHTLGMRVALSKRSITVEAATSRDRSLLDLGDASVVVVVTSETFDHLGNLIEYTVSRHHPDSFCFRTTAVRENV</sequence>
<accession>A0A8I0G6F5</accession>
<dbReference type="AlphaFoldDB" id="A0A8I0G6F5"/>
<dbReference type="Pfam" id="PF07702">
    <property type="entry name" value="UTRA"/>
    <property type="match status" value="1"/>
</dbReference>
<dbReference type="CDD" id="cd07377">
    <property type="entry name" value="WHTH_GntR"/>
    <property type="match status" value="1"/>
</dbReference>
<dbReference type="Proteomes" id="UP000627538">
    <property type="component" value="Unassembled WGS sequence"/>
</dbReference>
<organism evidence="5 6">
    <name type="scientific">Nanchangia anserum</name>
    <dbReference type="NCBI Taxonomy" id="2692125"/>
    <lineage>
        <taxon>Bacteria</taxon>
        <taxon>Bacillati</taxon>
        <taxon>Actinomycetota</taxon>
        <taxon>Actinomycetes</taxon>
        <taxon>Actinomycetales</taxon>
        <taxon>Actinomycetaceae</taxon>
        <taxon>Nanchangia</taxon>
    </lineage>
</organism>
<evidence type="ECO:0000259" key="4">
    <source>
        <dbReference type="PROSITE" id="PS50949"/>
    </source>
</evidence>
<evidence type="ECO:0000313" key="6">
    <source>
        <dbReference type="Proteomes" id="UP000627538"/>
    </source>
</evidence>
<dbReference type="PANTHER" id="PTHR44846">
    <property type="entry name" value="MANNOSYL-D-GLYCERATE TRANSPORT/METABOLISM SYSTEM REPRESSOR MNGR-RELATED"/>
    <property type="match status" value="1"/>
</dbReference>
<keyword evidence="1" id="KW-0805">Transcription regulation</keyword>
<keyword evidence="3" id="KW-0804">Transcription</keyword>